<accession>A0A430QPS4</accession>
<keyword evidence="5" id="KW-0653">Protein transport</keyword>
<protein>
    <recommendedName>
        <fullName evidence="5">Nuclear pore protein</fullName>
    </recommendedName>
</protein>
<dbReference type="GO" id="GO:0016973">
    <property type="term" value="P:poly(A)+ mRNA export from nucleus"/>
    <property type="evidence" value="ECO:0007669"/>
    <property type="project" value="TreeGrafter"/>
</dbReference>
<comment type="subcellular location">
    <subcellularLocation>
        <location evidence="1 5">Nucleus</location>
        <location evidence="1 5">Nuclear pore complex</location>
    </subcellularLocation>
</comment>
<dbReference type="Proteomes" id="UP000290809">
    <property type="component" value="Unassembled WGS sequence"/>
</dbReference>
<dbReference type="STRING" id="6184.A0A430QPS4"/>
<sequence>MDLTLDDLVQESEKLLMDVQEDNDLPHITRSLDQMRHLGEKLYLSRGSNSDVKAARLLGPKMSYELPQNLTTKLENLVPTDVYDMCPVVPKTDIQSFLRSERDNALLTAILMTRKSMFEEVEERCDAYLQTWWEQEAAGVLSGLSGSNGPLDTELTSLPDLESYGHSESGSGIQTMQLTRDELLYANQLDYYLTMRLTSTDFTPIQNGVPRDLLTYMSRTQDSVSREKQLKTQLKNPHSDITEIWNIMKTISHHMRNEHSSMLSYDHPLEVRASASIQNTLSLCSLEHLESEFLEFLKITIANQPRLARLGGRPGTRSLVRAYLSLRLPSDNVADVPSLSNLYQLSEQNGWEFDDGLVDGVPVWPMIFYCLRTGDTEVTLEVARDALLTYSILGQCDLTENHSDIISNIDDFLWIKISQVIAQEPSESVVASKNSMDDTFTLGQLQTLLYETYGEVHFDAWSQPLVFFKILCLTQQYEAAIGFLARFEQLRCHAVHIALVLRDLHMLLLPNWLHAPLVVRNDYDPTGFRRLNLARLIMLYTRKFEFTDPEKALMYYYMLSDIPITTEKSPEEDSNATIPSGLYNTSLEHLTAKGQNLFVQCVCELALANKELDLLLGCVGENDIRKPGAIDRFCRSVESRRELIRTVADVFESTGQVVEAIHLYLLASSCGDPKPDVLVSVTLINTVLSSVIVTSDLGSTPITQSRSGGQLDRSSLLRLATEIAHKVRRLGLSSDDSNHLIQNDIETSVTESTSAIKILFYLLDLAAFFDLVDAERWQAAIDHIDQLGLFPINSQASNVEFCAMLFSQLPDLVRRPLPWALYALMRCLSAKCGRVSSVTSNGTRADSTSKMATSEIRSRAKALIAYVGRIPHRLPSEIYAGLTRMDMEII</sequence>
<organism evidence="6 7">
    <name type="scientific">Schistosoma bovis</name>
    <name type="common">Blood fluke</name>
    <dbReference type="NCBI Taxonomy" id="6184"/>
    <lineage>
        <taxon>Eukaryota</taxon>
        <taxon>Metazoa</taxon>
        <taxon>Spiralia</taxon>
        <taxon>Lophotrochozoa</taxon>
        <taxon>Platyhelminthes</taxon>
        <taxon>Trematoda</taxon>
        <taxon>Digenea</taxon>
        <taxon>Strigeidida</taxon>
        <taxon>Schistosomatoidea</taxon>
        <taxon>Schistosomatidae</taxon>
        <taxon>Schistosoma</taxon>
    </lineage>
</organism>
<dbReference type="GO" id="GO:0005643">
    <property type="term" value="C:nuclear pore"/>
    <property type="evidence" value="ECO:0007669"/>
    <property type="project" value="UniProtKB-SubCell"/>
</dbReference>
<evidence type="ECO:0000256" key="5">
    <source>
        <dbReference type="RuleBase" id="RU364035"/>
    </source>
</evidence>
<dbReference type="AlphaFoldDB" id="A0A430QPS4"/>
<keyword evidence="3 5" id="KW-0906">Nuclear pore complex</keyword>
<keyword evidence="7" id="KW-1185">Reference proteome</keyword>
<evidence type="ECO:0000313" key="7">
    <source>
        <dbReference type="Proteomes" id="UP000290809"/>
    </source>
</evidence>
<reference evidence="6 7" key="1">
    <citation type="journal article" date="2019" name="PLoS Pathog.">
        <title>Genome sequence of the bovine parasite Schistosoma bovis Tanzania.</title>
        <authorList>
            <person name="Oey H."/>
            <person name="Zakrzewski M."/>
            <person name="Gobert G."/>
            <person name="Gravermann K."/>
            <person name="Stoye J."/>
            <person name="Jones M."/>
            <person name="Mcmanus D."/>
            <person name="Krause L."/>
        </authorList>
    </citation>
    <scope>NUCLEOTIDE SEQUENCE [LARGE SCALE GENOMIC DNA]</scope>
    <source>
        <strain evidence="6 7">TAN1997</strain>
    </source>
</reference>
<dbReference type="Pfam" id="PF04097">
    <property type="entry name" value="Nic96"/>
    <property type="match status" value="2"/>
</dbReference>
<keyword evidence="5" id="KW-0472">Membrane</keyword>
<evidence type="ECO:0000256" key="1">
    <source>
        <dbReference type="ARBA" id="ARBA00004567"/>
    </source>
</evidence>
<dbReference type="EMBL" id="QMKO01001488">
    <property type="protein sequence ID" value="RTG89699.1"/>
    <property type="molecule type" value="Genomic_DNA"/>
</dbReference>
<dbReference type="PANTHER" id="PTHR11225:SF4">
    <property type="entry name" value="NUCLEAR PORE COMPLEX PROTEIN NUP93"/>
    <property type="match status" value="1"/>
</dbReference>
<evidence type="ECO:0000256" key="4">
    <source>
        <dbReference type="ARBA" id="ARBA00023242"/>
    </source>
</evidence>
<evidence type="ECO:0000256" key="3">
    <source>
        <dbReference type="ARBA" id="ARBA00023132"/>
    </source>
</evidence>
<proteinExistence type="inferred from homology"/>
<comment type="similarity">
    <text evidence="2 5">Belongs to the nucleoporin interacting component (NIC) family.</text>
</comment>
<dbReference type="InterPro" id="IPR007231">
    <property type="entry name" value="Nucleoporin_int_Nup93/Nic96"/>
</dbReference>
<evidence type="ECO:0000256" key="2">
    <source>
        <dbReference type="ARBA" id="ARBA00010186"/>
    </source>
</evidence>
<name>A0A430QPS4_SCHBO</name>
<keyword evidence="5" id="KW-0811">Translocation</keyword>
<gene>
    <name evidence="6" type="ORF">DC041_0006956</name>
</gene>
<dbReference type="PANTHER" id="PTHR11225">
    <property type="entry name" value="NUCLEAR PORE COMPLEX PROTEIN NUP93 NUCLEOPORIN NUP93 DEAD EYE PROTEIN"/>
    <property type="match status" value="1"/>
</dbReference>
<keyword evidence="4 5" id="KW-0539">Nucleus</keyword>
<comment type="caution">
    <text evidence="6">The sequence shown here is derived from an EMBL/GenBank/DDBJ whole genome shotgun (WGS) entry which is preliminary data.</text>
</comment>
<keyword evidence="5" id="KW-0509">mRNA transport</keyword>
<evidence type="ECO:0000313" key="6">
    <source>
        <dbReference type="EMBL" id="RTG89699.1"/>
    </source>
</evidence>
<keyword evidence="5" id="KW-0813">Transport</keyword>
<dbReference type="GO" id="GO:0006606">
    <property type="term" value="P:protein import into nucleus"/>
    <property type="evidence" value="ECO:0007669"/>
    <property type="project" value="TreeGrafter"/>
</dbReference>
<dbReference type="GO" id="GO:0017056">
    <property type="term" value="F:structural constituent of nuclear pore"/>
    <property type="evidence" value="ECO:0007669"/>
    <property type="project" value="InterPro"/>
</dbReference>